<reference evidence="2" key="1">
    <citation type="submission" date="2022-03" db="EMBL/GenBank/DDBJ databases">
        <title>Draft genome sequence of Aduncisulcus paluster, a free-living microaerophilic Fornicata.</title>
        <authorList>
            <person name="Yuyama I."/>
            <person name="Kume K."/>
            <person name="Tamura T."/>
            <person name="Inagaki Y."/>
            <person name="Hashimoto T."/>
        </authorList>
    </citation>
    <scope>NUCLEOTIDE SEQUENCE</scope>
    <source>
        <strain evidence="2">NY0171</strain>
    </source>
</reference>
<accession>A0ABQ5JYU7</accession>
<protein>
    <submittedName>
        <fullName evidence="2">Uncharacterized protein</fullName>
    </submittedName>
</protein>
<name>A0ABQ5JYU7_9EUKA</name>
<comment type="caution">
    <text evidence="2">The sequence shown here is derived from an EMBL/GenBank/DDBJ whole genome shotgun (WGS) entry which is preliminary data.</text>
</comment>
<evidence type="ECO:0000313" key="3">
    <source>
        <dbReference type="Proteomes" id="UP001057375"/>
    </source>
</evidence>
<keyword evidence="1" id="KW-0812">Transmembrane</keyword>
<dbReference type="EMBL" id="BQXS01011986">
    <property type="protein sequence ID" value="GKT18813.1"/>
    <property type="molecule type" value="Genomic_DNA"/>
</dbReference>
<keyword evidence="1" id="KW-0472">Membrane</keyword>
<sequence length="523" mass="59468">MLYVLDSPAFKVEDSIFQDLCYIVIILLSSLVYACPASNLIVNSFFNPQTGKKFRRFLYLSPLDQRSMEKIISGFKTAMGTRAERFSDSFIWKTLRCVRKDVASELFSVSSDDPFMAEDRSEKGHVIVIGDDIEERDDEMHLCYAMVVILSLYKDRYSSHGIFNIPEYAIARFTSYLSFSTSDYMHPKQKGNSVFALVFYSMKYFPKRVQKCRIYEQMTNPYVFSLVIGPLIIKYGIDVDEKNSLIDDFLSIISKSANNVEILNNISEISVSIFDHMFKHRCSFLRYKQIADECVGSILCGYENAFLSYEPERQILHIESFVELINAILVPTSVEKSTSYYATYSSLSPDHIPVNKVVIKDIEKDAMMSQDIMNIRYNALKSLDQIIMHGEFSLSDIIHMMEHLNTTMLSYLDLSPVSSEKDIPARVNIAASFVPLIKTAIIAICNEEEQITYANLNLIVSFVYNIFMITGTQDLSSIRGVSMESGSLSSLLELLKCLNGEISLKPLSKHFASLKARLECDGC</sequence>
<organism evidence="2 3">
    <name type="scientific">Aduncisulcus paluster</name>
    <dbReference type="NCBI Taxonomy" id="2918883"/>
    <lineage>
        <taxon>Eukaryota</taxon>
        <taxon>Metamonada</taxon>
        <taxon>Carpediemonas-like organisms</taxon>
        <taxon>Aduncisulcus</taxon>
    </lineage>
</organism>
<keyword evidence="3" id="KW-1185">Reference proteome</keyword>
<evidence type="ECO:0000256" key="1">
    <source>
        <dbReference type="SAM" id="Phobius"/>
    </source>
</evidence>
<dbReference type="Proteomes" id="UP001057375">
    <property type="component" value="Unassembled WGS sequence"/>
</dbReference>
<feature type="non-terminal residue" evidence="2">
    <location>
        <position position="523"/>
    </location>
</feature>
<feature type="transmembrane region" description="Helical" evidence="1">
    <location>
        <begin position="20"/>
        <end position="46"/>
    </location>
</feature>
<proteinExistence type="predicted"/>
<evidence type="ECO:0000313" key="2">
    <source>
        <dbReference type="EMBL" id="GKT18813.1"/>
    </source>
</evidence>
<keyword evidence="1" id="KW-1133">Transmembrane helix</keyword>
<gene>
    <name evidence="2" type="ORF">ADUPG1_011381</name>
</gene>